<feature type="domain" description="Ice-binding protein C-terminal" evidence="2">
    <location>
        <begin position="172"/>
        <end position="196"/>
    </location>
</feature>
<dbReference type="EMBL" id="BAABRI010000012">
    <property type="protein sequence ID" value="GAA5483161.1"/>
    <property type="molecule type" value="Genomic_DNA"/>
</dbReference>
<feature type="chain" id="PRO_5046813441" description="Ice-binding protein C-terminal domain-containing protein" evidence="1">
    <location>
        <begin position="27"/>
        <end position="199"/>
    </location>
</feature>
<protein>
    <recommendedName>
        <fullName evidence="2">Ice-binding protein C-terminal domain-containing protein</fullName>
    </recommendedName>
</protein>
<evidence type="ECO:0000313" key="3">
    <source>
        <dbReference type="EMBL" id="GAA5483161.1"/>
    </source>
</evidence>
<evidence type="ECO:0000259" key="2">
    <source>
        <dbReference type="Pfam" id="PF07589"/>
    </source>
</evidence>
<evidence type="ECO:0000256" key="1">
    <source>
        <dbReference type="SAM" id="SignalP"/>
    </source>
</evidence>
<gene>
    <name evidence="3" type="ORF">Hsar01_02390</name>
</gene>
<dbReference type="RefSeq" id="WP_353567281.1">
    <property type="nucleotide sequence ID" value="NZ_BAABRI010000012.1"/>
</dbReference>
<reference evidence="3 4" key="1">
    <citation type="submission" date="2024-02" db="EMBL/GenBank/DDBJ databases">
        <title>Haloferula sargassicola NBRC 104335.</title>
        <authorList>
            <person name="Ichikawa N."/>
            <person name="Katano-Makiyama Y."/>
            <person name="Hidaka K."/>
        </authorList>
    </citation>
    <scope>NUCLEOTIDE SEQUENCE [LARGE SCALE GENOMIC DNA]</scope>
    <source>
        <strain evidence="3 4">NBRC 104335</strain>
    </source>
</reference>
<feature type="signal peptide" evidence="1">
    <location>
        <begin position="1"/>
        <end position="26"/>
    </location>
</feature>
<organism evidence="3 4">
    <name type="scientific">Haloferula sargassicola</name>
    <dbReference type="NCBI Taxonomy" id="490096"/>
    <lineage>
        <taxon>Bacteria</taxon>
        <taxon>Pseudomonadati</taxon>
        <taxon>Verrucomicrobiota</taxon>
        <taxon>Verrucomicrobiia</taxon>
        <taxon>Verrucomicrobiales</taxon>
        <taxon>Verrucomicrobiaceae</taxon>
        <taxon>Haloferula</taxon>
    </lineage>
</organism>
<dbReference type="Proteomes" id="UP001476282">
    <property type="component" value="Unassembled WGS sequence"/>
</dbReference>
<keyword evidence="4" id="KW-1185">Reference proteome</keyword>
<accession>A0ABP9UNK7</accession>
<sequence length="199" mass="20757">MKKSARFPRWIRLVPAAVLSGSFAAAQSTSLLGDDYQIAGTYDGFDFGPATTSASVAGNTSVSLGFPTLVLSWVDGDTFDVGIEDPEGVFSLVLTLSDLDFSPTAGISGVSFNFADSNYATYLASPLNPSGASRPSDPVVSYTADSVTVAFGSDWSGQLASDWPSLRFDIQTVPEPGTAALAVAGVGLLTRRGRRKSRA</sequence>
<keyword evidence="1" id="KW-0732">Signal</keyword>
<evidence type="ECO:0000313" key="4">
    <source>
        <dbReference type="Proteomes" id="UP001476282"/>
    </source>
</evidence>
<comment type="caution">
    <text evidence="3">The sequence shown here is derived from an EMBL/GenBank/DDBJ whole genome shotgun (WGS) entry which is preliminary data.</text>
</comment>
<dbReference type="Pfam" id="PF07589">
    <property type="entry name" value="PEP-CTERM"/>
    <property type="match status" value="1"/>
</dbReference>
<proteinExistence type="predicted"/>
<name>A0ABP9UNK7_9BACT</name>
<dbReference type="InterPro" id="IPR013424">
    <property type="entry name" value="Ice-binding_C"/>
</dbReference>